<organism evidence="4 5">
    <name type="scientific">Anaerovirgula multivorans</name>
    <dbReference type="NCBI Taxonomy" id="312168"/>
    <lineage>
        <taxon>Bacteria</taxon>
        <taxon>Bacillati</taxon>
        <taxon>Bacillota</taxon>
        <taxon>Clostridia</taxon>
        <taxon>Peptostreptococcales</taxon>
        <taxon>Natronincolaceae</taxon>
        <taxon>Anaerovirgula</taxon>
    </lineage>
</organism>
<name>A0A239BKH0_9FIRM</name>
<dbReference type="GO" id="GO:0016853">
    <property type="term" value="F:isomerase activity"/>
    <property type="evidence" value="ECO:0007669"/>
    <property type="project" value="UniProtKB-ARBA"/>
</dbReference>
<dbReference type="PANTHER" id="PTHR42796:SF4">
    <property type="entry name" value="FUMARYLACETOACETATE HYDROLASE DOMAIN-CONTAINING PROTEIN 2A"/>
    <property type="match status" value="1"/>
</dbReference>
<dbReference type="SUPFAM" id="SSF56529">
    <property type="entry name" value="FAH"/>
    <property type="match status" value="1"/>
</dbReference>
<dbReference type="InterPro" id="IPR051121">
    <property type="entry name" value="FAH"/>
</dbReference>
<sequence length="298" mass="32808">MYFATYLEDGKEKVGILTNDSNKIIALTSILGDNTPKTLVDFIADCNEETLNKVKGFIENNEESIEEAVGLDTVKICAPIPQPKRNVICLGLNYKDHVEESKRTLGKQIQMPEAPVYFGKMASDIIGPMDDVNSHAGITTEIDYEVELAVIIGKEGINIPINEVEDYIFGYSILNDLSARDLQKKHAQWIKGKSLDTFTAMGPYIVHKSQLPMPVHLNLSCKVNDEIRQNSNTNNLIFDIPYIISNLSKGMTLKAGDIIATGTPAGVGMGFNPPKYLKSGDVVTCSIEKIGELVNKIK</sequence>
<accession>A0A239BKH0</accession>
<evidence type="ECO:0000313" key="5">
    <source>
        <dbReference type="Proteomes" id="UP000198304"/>
    </source>
</evidence>
<evidence type="ECO:0000259" key="3">
    <source>
        <dbReference type="Pfam" id="PF01557"/>
    </source>
</evidence>
<dbReference type="OrthoDB" id="9805307at2"/>
<dbReference type="Gene3D" id="3.90.850.10">
    <property type="entry name" value="Fumarylacetoacetase-like, C-terminal domain"/>
    <property type="match status" value="1"/>
</dbReference>
<dbReference type="RefSeq" id="WP_089281759.1">
    <property type="nucleotide sequence ID" value="NZ_FZOJ01000003.1"/>
</dbReference>
<dbReference type="GO" id="GO:0046872">
    <property type="term" value="F:metal ion binding"/>
    <property type="evidence" value="ECO:0007669"/>
    <property type="project" value="UniProtKB-KW"/>
</dbReference>
<evidence type="ECO:0000256" key="1">
    <source>
        <dbReference type="ARBA" id="ARBA00010211"/>
    </source>
</evidence>
<dbReference type="Pfam" id="PF01557">
    <property type="entry name" value="FAA_hydrolase"/>
    <property type="match status" value="1"/>
</dbReference>
<dbReference type="AlphaFoldDB" id="A0A239BKH0"/>
<dbReference type="EMBL" id="FZOJ01000003">
    <property type="protein sequence ID" value="SNS07524.1"/>
    <property type="molecule type" value="Genomic_DNA"/>
</dbReference>
<dbReference type="FunFam" id="3.90.850.10:FF:000002">
    <property type="entry name" value="2-hydroxyhepta-2,4-diene-1,7-dioate isomerase"/>
    <property type="match status" value="1"/>
</dbReference>
<dbReference type="Proteomes" id="UP000198304">
    <property type="component" value="Unassembled WGS sequence"/>
</dbReference>
<proteinExistence type="inferred from homology"/>
<gene>
    <name evidence="4" type="ORF">SAMN05446037_1003290</name>
</gene>
<dbReference type="PANTHER" id="PTHR42796">
    <property type="entry name" value="FUMARYLACETOACETATE HYDROLASE DOMAIN-CONTAINING PROTEIN 2A-RELATED"/>
    <property type="match status" value="1"/>
</dbReference>
<keyword evidence="2" id="KW-0479">Metal-binding</keyword>
<dbReference type="InterPro" id="IPR036663">
    <property type="entry name" value="Fumarylacetoacetase_C_sf"/>
</dbReference>
<reference evidence="5" key="1">
    <citation type="submission" date="2017-06" db="EMBL/GenBank/DDBJ databases">
        <authorList>
            <person name="Varghese N."/>
            <person name="Submissions S."/>
        </authorList>
    </citation>
    <scope>NUCLEOTIDE SEQUENCE [LARGE SCALE GENOMIC DNA]</scope>
    <source>
        <strain evidence="5">SCA</strain>
    </source>
</reference>
<dbReference type="GO" id="GO:0019752">
    <property type="term" value="P:carboxylic acid metabolic process"/>
    <property type="evidence" value="ECO:0007669"/>
    <property type="project" value="UniProtKB-ARBA"/>
</dbReference>
<comment type="similarity">
    <text evidence="1">Belongs to the FAH family.</text>
</comment>
<evidence type="ECO:0000313" key="4">
    <source>
        <dbReference type="EMBL" id="SNS07524.1"/>
    </source>
</evidence>
<protein>
    <submittedName>
        <fullName evidence="4">2-keto-4-pentenoate hydratase/2-oxohepta-3-ene-1,7-dioic acid hydratase (Catechol pathway)</fullName>
    </submittedName>
</protein>
<dbReference type="InterPro" id="IPR011234">
    <property type="entry name" value="Fumarylacetoacetase-like_C"/>
</dbReference>
<keyword evidence="5" id="KW-1185">Reference proteome</keyword>
<feature type="domain" description="Fumarylacetoacetase-like C-terminal" evidence="3">
    <location>
        <begin position="87"/>
        <end position="297"/>
    </location>
</feature>
<evidence type="ECO:0000256" key="2">
    <source>
        <dbReference type="ARBA" id="ARBA00022723"/>
    </source>
</evidence>